<dbReference type="InterPro" id="IPR019074">
    <property type="entry name" value="YabQ"/>
</dbReference>
<keyword evidence="1" id="KW-0812">Transmembrane</keyword>
<dbReference type="Proteomes" id="UP000677305">
    <property type="component" value="Chromosome"/>
</dbReference>
<feature type="transmembrane region" description="Helical" evidence="1">
    <location>
        <begin position="6"/>
        <end position="29"/>
    </location>
</feature>
<dbReference type="NCBIfam" id="TIGR02893">
    <property type="entry name" value="spore_yabQ"/>
    <property type="match status" value="1"/>
</dbReference>
<name>A0A8J8SC95_9FIRM</name>
<sequence length="162" mass="19207">MNSLVSAQAISFIMSILSGLFLGFVYDLVRVLRRIIKHPKWLINVQDFIFWLFGSFIIFLDIFKNNNGVLRGFLYIGVFLGLIIYFFLISKLVLMIFMKIYSFIAKIVKFLFKIIIGPIKLLLRPINFVVRKIYKLLKKFGKWLIIKYKKIIKDVKVIFKKK</sequence>
<dbReference type="AlphaFoldDB" id="A0A8J8SC95"/>
<dbReference type="RefSeq" id="WP_113673186.1">
    <property type="nucleotide sequence ID" value="NZ_CP058561.1"/>
</dbReference>
<dbReference type="OrthoDB" id="9801633at2"/>
<proteinExistence type="predicted"/>
<dbReference type="KEGG" id="vgu:HYG85_12000"/>
<dbReference type="EMBL" id="CP058561">
    <property type="protein sequence ID" value="QUH29588.1"/>
    <property type="molecule type" value="Genomic_DNA"/>
</dbReference>
<gene>
    <name evidence="2" type="primary">yabQ</name>
    <name evidence="2" type="ORF">HYG85_12000</name>
</gene>
<evidence type="ECO:0000313" key="2">
    <source>
        <dbReference type="EMBL" id="QUH29588.1"/>
    </source>
</evidence>
<reference evidence="2 3" key="1">
    <citation type="submission" date="2020-07" db="EMBL/GenBank/DDBJ databases">
        <title>Vallitalea guaymasensis genome.</title>
        <authorList>
            <person name="Postec A."/>
        </authorList>
    </citation>
    <scope>NUCLEOTIDE SEQUENCE [LARGE SCALE GENOMIC DNA]</scope>
    <source>
        <strain evidence="2 3">Ra1766G1</strain>
    </source>
</reference>
<evidence type="ECO:0000256" key="1">
    <source>
        <dbReference type="SAM" id="Phobius"/>
    </source>
</evidence>
<accession>A0A8J8SC95</accession>
<organism evidence="2 3">
    <name type="scientific">Vallitalea guaymasensis</name>
    <dbReference type="NCBI Taxonomy" id="1185412"/>
    <lineage>
        <taxon>Bacteria</taxon>
        <taxon>Bacillati</taxon>
        <taxon>Bacillota</taxon>
        <taxon>Clostridia</taxon>
        <taxon>Lachnospirales</taxon>
        <taxon>Vallitaleaceae</taxon>
        <taxon>Vallitalea</taxon>
    </lineage>
</organism>
<keyword evidence="1" id="KW-1133">Transmembrane helix</keyword>
<keyword evidence="3" id="KW-1185">Reference proteome</keyword>
<feature type="transmembrane region" description="Helical" evidence="1">
    <location>
        <begin position="41"/>
        <end position="60"/>
    </location>
</feature>
<protein>
    <submittedName>
        <fullName evidence="2">Spore cortex biosynthesis protein YabQ</fullName>
    </submittedName>
</protein>
<feature type="transmembrane region" description="Helical" evidence="1">
    <location>
        <begin position="72"/>
        <end position="98"/>
    </location>
</feature>
<keyword evidence="1" id="KW-0472">Membrane</keyword>
<evidence type="ECO:0000313" key="3">
    <source>
        <dbReference type="Proteomes" id="UP000677305"/>
    </source>
</evidence>
<dbReference type="Pfam" id="PF09578">
    <property type="entry name" value="Spore_YabQ"/>
    <property type="match status" value="1"/>
</dbReference>